<dbReference type="RefSeq" id="WP_232037069.1">
    <property type="nucleotide sequence ID" value="NZ_AP018827.1"/>
</dbReference>
<dbReference type="EMBL" id="AP018827">
    <property type="protein sequence ID" value="BBF79825.1"/>
    <property type="molecule type" value="Genomic_DNA"/>
</dbReference>
<gene>
    <name evidence="1" type="ORF">EM6_0399</name>
</gene>
<reference evidence="2" key="2">
    <citation type="journal article" date="2017" name="Plant Physiol. Biochem.">
        <title>Differential oxidative and antioxidative response of duckweed Lemna minor toward plant growth promoting/inhibiting bacteria.</title>
        <authorList>
            <person name="Ishizawa H."/>
            <person name="Kuroda M."/>
            <person name="Morikawa M."/>
            <person name="Ike M."/>
        </authorList>
    </citation>
    <scope>NUCLEOTIDE SEQUENCE [LARGE SCALE GENOMIC DNA]</scope>
    <source>
        <strain evidence="2">M6</strain>
    </source>
</reference>
<dbReference type="Pfam" id="PF05258">
    <property type="entry name" value="DciA"/>
    <property type="match status" value="1"/>
</dbReference>
<protein>
    <submittedName>
        <fullName evidence="1">Zn-ribbon-containing, possibly RNA-binding protein</fullName>
    </submittedName>
</protein>
<sequence length="186" mass="20720">MKRDLPSYEEAVRILRTTRTRRAPQPSPPVNRQIAPMMKALNERFEAYDTGAGRLKSRWPEIVGDTVARVTEPIKVIRARPGAKAGGTLDLRVEGSFASVIQHQSRVILDRVNLFLGAGTVERLRLIQGPVQKVARPVAPPAPKPLSAAEELALQESVKAVADEKLRRELLRLGRSVLLKDRARRK</sequence>
<proteinExistence type="predicted"/>
<dbReference type="PIRSF" id="PIRSF032064">
    <property type="entry name" value="UCP032064"/>
    <property type="match status" value="1"/>
</dbReference>
<organism evidence="1 2">
    <name type="scientific">Asticcacaulis excentricus</name>
    <dbReference type="NCBI Taxonomy" id="78587"/>
    <lineage>
        <taxon>Bacteria</taxon>
        <taxon>Pseudomonadati</taxon>
        <taxon>Pseudomonadota</taxon>
        <taxon>Alphaproteobacteria</taxon>
        <taxon>Caulobacterales</taxon>
        <taxon>Caulobacteraceae</taxon>
        <taxon>Asticcacaulis</taxon>
    </lineage>
</organism>
<accession>A0A3G9G1V5</accession>
<name>A0A3G9G1V5_9CAUL</name>
<dbReference type="InterPro" id="IPR010593">
    <property type="entry name" value="DUF1159"/>
</dbReference>
<dbReference type="Proteomes" id="UP000278756">
    <property type="component" value="Chromosome 1"/>
</dbReference>
<evidence type="ECO:0000313" key="1">
    <source>
        <dbReference type="EMBL" id="BBF79825.1"/>
    </source>
</evidence>
<dbReference type="AlphaFoldDB" id="A0A3G9G1V5"/>
<dbReference type="InterPro" id="IPR007922">
    <property type="entry name" value="DciA-like"/>
</dbReference>
<evidence type="ECO:0000313" key="2">
    <source>
        <dbReference type="Proteomes" id="UP000278756"/>
    </source>
</evidence>
<reference evidence="2" key="1">
    <citation type="journal article" date="2017" name="Biotechnol. Biofuels">
        <title>Evaluation of environmental bacterial communities as a factor affecting the growth of duckweed Lemna minor.</title>
        <authorList>
            <person name="Ishizawa H."/>
            <person name="Kuroda M."/>
            <person name="Morikawa M."/>
            <person name="Ike M."/>
        </authorList>
    </citation>
    <scope>NUCLEOTIDE SEQUENCE [LARGE SCALE GENOMIC DNA]</scope>
    <source>
        <strain evidence="2">M6</strain>
    </source>
</reference>